<dbReference type="Proteomes" id="UP000187261">
    <property type="component" value="Unassembled WGS sequence"/>
</dbReference>
<dbReference type="PROSITE" id="PS00671">
    <property type="entry name" value="D_2_HYDROXYACID_DH_3"/>
    <property type="match status" value="1"/>
</dbReference>
<dbReference type="InterPro" id="IPR006140">
    <property type="entry name" value="D-isomer_DH_NAD-bd"/>
</dbReference>
<dbReference type="Pfam" id="PF00389">
    <property type="entry name" value="2-Hacid_dh"/>
    <property type="match status" value="1"/>
</dbReference>
<feature type="domain" description="D-isomer specific 2-hydroxyacid dehydrogenase catalytic" evidence="5">
    <location>
        <begin position="10"/>
        <end position="330"/>
    </location>
</feature>
<keyword evidence="8" id="KW-1185">Reference proteome</keyword>
<dbReference type="SUPFAM" id="SSF51735">
    <property type="entry name" value="NAD(P)-binding Rossmann-fold domains"/>
    <property type="match status" value="1"/>
</dbReference>
<dbReference type="GO" id="GO:0016616">
    <property type="term" value="F:oxidoreductase activity, acting on the CH-OH group of donors, NAD or NADP as acceptor"/>
    <property type="evidence" value="ECO:0007669"/>
    <property type="project" value="InterPro"/>
</dbReference>
<dbReference type="InterPro" id="IPR058205">
    <property type="entry name" value="D-LDH-like"/>
</dbReference>
<evidence type="ECO:0000313" key="7">
    <source>
        <dbReference type="EMBL" id="SIT98506.1"/>
    </source>
</evidence>
<evidence type="ECO:0000259" key="5">
    <source>
        <dbReference type="Pfam" id="PF00389"/>
    </source>
</evidence>
<dbReference type="PANTHER" id="PTHR43026:SF1">
    <property type="entry name" value="2-HYDROXYACID DEHYDROGENASE HOMOLOG 1-RELATED"/>
    <property type="match status" value="1"/>
</dbReference>
<feature type="domain" description="D-isomer specific 2-hydroxyacid dehydrogenase NAD-binding" evidence="6">
    <location>
        <begin position="115"/>
        <end position="302"/>
    </location>
</feature>
<comment type="similarity">
    <text evidence="1 4">Belongs to the D-isomer specific 2-hydroxyacid dehydrogenase family.</text>
</comment>
<evidence type="ECO:0000256" key="2">
    <source>
        <dbReference type="ARBA" id="ARBA00023002"/>
    </source>
</evidence>
<dbReference type="PROSITE" id="PS00065">
    <property type="entry name" value="D_2_HYDROXYACID_DH_1"/>
    <property type="match status" value="1"/>
</dbReference>
<keyword evidence="2 4" id="KW-0560">Oxidoreductase</keyword>
<evidence type="ECO:0000313" key="8">
    <source>
        <dbReference type="Proteomes" id="UP000187261"/>
    </source>
</evidence>
<dbReference type="PANTHER" id="PTHR43026">
    <property type="entry name" value="2-HYDROXYACID DEHYDROGENASE HOMOLOG 1-RELATED"/>
    <property type="match status" value="1"/>
</dbReference>
<evidence type="ECO:0000256" key="3">
    <source>
        <dbReference type="ARBA" id="ARBA00023027"/>
    </source>
</evidence>
<dbReference type="PROSITE" id="PS00670">
    <property type="entry name" value="D_2_HYDROXYACID_DH_2"/>
    <property type="match status" value="1"/>
</dbReference>
<sequence length="337" mass="38159">MYLYEMKVTFFSSKPYDKEFFDKANKKFNFELDYFDTHLGPHVLNLIDHSDAVCAFVNDKLNAEVLEALSKKSVKYIALRCAGFNNIDLEAAKHLGIRVCRVPAYSPEAVAEHAMAMILTLNRKTHKAYNRVREQNFALNGLMGFNLYQKTIGVIGTGNIGVAFAKIAKGFGARILAFDIAENQQLKDIGIEYCSLEHLFAESDIISLHCPLIEATHHLINKDSIRKMKKNVMIINTSRGGLIDTKAVIQGLKDHHIGYLGIDVYEQEEKLFFRDLSQTIIEDDTIQRLMSFPNVLVTAHQAFFTAEALEQIANTTLESLYHFEKSNDFENPNAVLI</sequence>
<dbReference type="AlphaFoldDB" id="A0A1U7Q0C5"/>
<dbReference type="InterPro" id="IPR029752">
    <property type="entry name" value="D-isomer_DH_CS1"/>
</dbReference>
<evidence type="ECO:0000256" key="4">
    <source>
        <dbReference type="RuleBase" id="RU003719"/>
    </source>
</evidence>
<organism evidence="7 8">
    <name type="scientific">Epilithonimonas bovis DSM 19482</name>
    <dbReference type="NCBI Taxonomy" id="1121284"/>
    <lineage>
        <taxon>Bacteria</taxon>
        <taxon>Pseudomonadati</taxon>
        <taxon>Bacteroidota</taxon>
        <taxon>Flavobacteriia</taxon>
        <taxon>Flavobacteriales</taxon>
        <taxon>Weeksellaceae</taxon>
        <taxon>Chryseobacterium group</taxon>
        <taxon>Epilithonimonas</taxon>
    </lineage>
</organism>
<name>A0A1U7Q0C5_9FLAO</name>
<dbReference type="InterPro" id="IPR036291">
    <property type="entry name" value="NAD(P)-bd_dom_sf"/>
</dbReference>
<protein>
    <submittedName>
        <fullName evidence="7">D-lactate dehydrogenase</fullName>
    </submittedName>
</protein>
<dbReference type="InterPro" id="IPR006139">
    <property type="entry name" value="D-isomer_2_OHA_DH_cat_dom"/>
</dbReference>
<dbReference type="EMBL" id="FTPU01000056">
    <property type="protein sequence ID" value="SIT98506.1"/>
    <property type="molecule type" value="Genomic_DNA"/>
</dbReference>
<dbReference type="Gene3D" id="3.40.50.720">
    <property type="entry name" value="NAD(P)-binding Rossmann-like Domain"/>
    <property type="match status" value="2"/>
</dbReference>
<dbReference type="CDD" id="cd12183">
    <property type="entry name" value="LDH_like_2"/>
    <property type="match status" value="1"/>
</dbReference>
<gene>
    <name evidence="7" type="ORF">SAMN05660493_03150</name>
</gene>
<evidence type="ECO:0000259" key="6">
    <source>
        <dbReference type="Pfam" id="PF02826"/>
    </source>
</evidence>
<proteinExistence type="inferred from homology"/>
<dbReference type="GO" id="GO:0051287">
    <property type="term" value="F:NAD binding"/>
    <property type="evidence" value="ECO:0007669"/>
    <property type="project" value="InterPro"/>
</dbReference>
<dbReference type="FunFam" id="3.40.50.720:FF:000052">
    <property type="entry name" value="D-lactate dehydrogenase"/>
    <property type="match status" value="1"/>
</dbReference>
<dbReference type="STRING" id="1121284.SAMN05660493_03150"/>
<reference evidence="8" key="1">
    <citation type="submission" date="2016-10" db="EMBL/GenBank/DDBJ databases">
        <authorList>
            <person name="Varghese N."/>
            <person name="Submissions S."/>
        </authorList>
    </citation>
    <scope>NUCLEOTIDE SEQUENCE [LARGE SCALE GENOMIC DNA]</scope>
    <source>
        <strain evidence="8">DSM 19482</strain>
    </source>
</reference>
<keyword evidence="3" id="KW-0520">NAD</keyword>
<dbReference type="SUPFAM" id="SSF52283">
    <property type="entry name" value="Formate/glycerate dehydrogenase catalytic domain-like"/>
    <property type="match status" value="1"/>
</dbReference>
<evidence type="ECO:0000256" key="1">
    <source>
        <dbReference type="ARBA" id="ARBA00005854"/>
    </source>
</evidence>
<dbReference type="Pfam" id="PF02826">
    <property type="entry name" value="2-Hacid_dh_C"/>
    <property type="match status" value="1"/>
</dbReference>
<accession>A0A1U7Q0C5</accession>
<dbReference type="InterPro" id="IPR029753">
    <property type="entry name" value="D-isomer_DH_CS"/>
</dbReference>